<feature type="transmembrane region" description="Helical" evidence="8">
    <location>
        <begin position="173"/>
        <end position="192"/>
    </location>
</feature>
<evidence type="ECO:0000256" key="3">
    <source>
        <dbReference type="ARBA" id="ARBA00022670"/>
    </source>
</evidence>
<reference evidence="9 10" key="1">
    <citation type="submission" date="2021-01" db="EMBL/GenBank/DDBJ databases">
        <title>Identification of strong promoters based on the transcriptome of Brevibacillus choshinensis.</title>
        <authorList>
            <person name="Yao D."/>
            <person name="Zhang K."/>
            <person name="Wu J."/>
        </authorList>
    </citation>
    <scope>NUCLEOTIDE SEQUENCE [LARGE SCALE GENOMIC DNA]</scope>
    <source>
        <strain evidence="9 10">HPD31-SP3</strain>
    </source>
</reference>
<dbReference type="SMART" id="SM00793">
    <property type="entry name" value="AgrB"/>
    <property type="match status" value="1"/>
</dbReference>
<evidence type="ECO:0000313" key="10">
    <source>
        <dbReference type="Proteomes" id="UP000596248"/>
    </source>
</evidence>
<evidence type="ECO:0000256" key="7">
    <source>
        <dbReference type="ARBA" id="ARBA00023136"/>
    </source>
</evidence>
<keyword evidence="7 8" id="KW-0472">Membrane</keyword>
<feature type="transmembrane region" description="Helical" evidence="8">
    <location>
        <begin position="78"/>
        <end position="100"/>
    </location>
</feature>
<evidence type="ECO:0000256" key="2">
    <source>
        <dbReference type="ARBA" id="ARBA00022654"/>
    </source>
</evidence>
<feature type="transmembrane region" description="Helical" evidence="8">
    <location>
        <begin position="146"/>
        <end position="167"/>
    </location>
</feature>
<keyword evidence="1" id="KW-1003">Cell membrane</keyword>
<keyword evidence="2" id="KW-0673">Quorum sensing</keyword>
<evidence type="ECO:0000256" key="6">
    <source>
        <dbReference type="ARBA" id="ARBA00022989"/>
    </source>
</evidence>
<evidence type="ECO:0000313" key="9">
    <source>
        <dbReference type="EMBL" id="QRG67264.1"/>
    </source>
</evidence>
<accession>A0ABX7FLY1</accession>
<evidence type="ECO:0000256" key="5">
    <source>
        <dbReference type="ARBA" id="ARBA00022801"/>
    </source>
</evidence>
<dbReference type="Proteomes" id="UP000596248">
    <property type="component" value="Chromosome"/>
</dbReference>
<keyword evidence="4 8" id="KW-0812">Transmembrane</keyword>
<keyword evidence="5" id="KW-0378">Hydrolase</keyword>
<feature type="transmembrane region" description="Helical" evidence="8">
    <location>
        <begin position="106"/>
        <end position="125"/>
    </location>
</feature>
<name>A0ABX7FLY1_BRECH</name>
<evidence type="ECO:0000256" key="8">
    <source>
        <dbReference type="SAM" id="Phobius"/>
    </source>
</evidence>
<gene>
    <name evidence="9" type="ORF">JNE38_28120</name>
</gene>
<keyword evidence="6 8" id="KW-1133">Transmembrane helix</keyword>
<dbReference type="InterPro" id="IPR006741">
    <property type="entry name" value="AgrB"/>
</dbReference>
<organism evidence="9 10">
    <name type="scientific">Brevibacillus choshinensis</name>
    <dbReference type="NCBI Taxonomy" id="54911"/>
    <lineage>
        <taxon>Bacteria</taxon>
        <taxon>Bacillati</taxon>
        <taxon>Bacillota</taxon>
        <taxon>Bacilli</taxon>
        <taxon>Bacillales</taxon>
        <taxon>Paenibacillaceae</taxon>
        <taxon>Brevibacillus</taxon>
    </lineage>
</organism>
<dbReference type="EMBL" id="CP069127">
    <property type="protein sequence ID" value="QRG67264.1"/>
    <property type="molecule type" value="Genomic_DNA"/>
</dbReference>
<evidence type="ECO:0000256" key="4">
    <source>
        <dbReference type="ARBA" id="ARBA00022692"/>
    </source>
</evidence>
<dbReference type="Pfam" id="PF04647">
    <property type="entry name" value="AgrB"/>
    <property type="match status" value="1"/>
</dbReference>
<evidence type="ECO:0000256" key="1">
    <source>
        <dbReference type="ARBA" id="ARBA00022475"/>
    </source>
</evidence>
<proteinExistence type="predicted"/>
<protein>
    <submittedName>
        <fullName evidence="9">Accessory gene regulator B family protein</fullName>
    </submittedName>
</protein>
<keyword evidence="3" id="KW-0645">Protease</keyword>
<sequence length="199" mass="22361">MTWTEKVSMRLAKRLHTEDAPYTLGQLAHGIEIFILNVINGLALILVSAIFHIFREVMLLCCLFFLHRLVTGGVHLRSPWTCLLATVTLMVAGGFLLRHLPILPDSFARLLILGGGGFSFVINYLHAPAAHTYVPSDPIVQRRNRIIVLWMILLGCTLSIILVGYTYLLSMTYILAILLQSVLLMPSSFRLVSRLEKTF</sequence>
<keyword evidence="10" id="KW-1185">Reference proteome</keyword>